<dbReference type="EMBL" id="HBNS01000621">
    <property type="protein sequence ID" value="CAE4578779.1"/>
    <property type="molecule type" value="Transcribed_RNA"/>
</dbReference>
<feature type="signal peptide" evidence="3">
    <location>
        <begin position="1"/>
        <end position="24"/>
    </location>
</feature>
<reference evidence="5" key="1">
    <citation type="submission" date="2021-01" db="EMBL/GenBank/DDBJ databases">
        <authorList>
            <person name="Corre E."/>
            <person name="Pelletier E."/>
            <person name="Niang G."/>
            <person name="Scheremetjew M."/>
            <person name="Finn R."/>
            <person name="Kale V."/>
            <person name="Holt S."/>
            <person name="Cochrane G."/>
            <person name="Meng A."/>
            <person name="Brown T."/>
            <person name="Cohen L."/>
        </authorList>
    </citation>
    <scope>NUCLEOTIDE SEQUENCE</scope>
    <source>
        <strain evidence="5">GSO104</strain>
    </source>
</reference>
<dbReference type="InterPro" id="IPR036034">
    <property type="entry name" value="PDZ_sf"/>
</dbReference>
<dbReference type="InterPro" id="IPR012675">
    <property type="entry name" value="Beta-grasp_dom_sf"/>
</dbReference>
<dbReference type="CDD" id="cd00207">
    <property type="entry name" value="fer2"/>
    <property type="match status" value="1"/>
</dbReference>
<keyword evidence="3" id="KW-0732">Signal</keyword>
<evidence type="ECO:0000259" key="4">
    <source>
        <dbReference type="PROSITE" id="PS50106"/>
    </source>
</evidence>
<feature type="chain" id="PRO_5031074896" description="PDZ domain-containing protein" evidence="3">
    <location>
        <begin position="25"/>
        <end position="244"/>
    </location>
</feature>
<gene>
    <name evidence="5" type="ORF">DBRI00130_LOCUS498</name>
</gene>
<evidence type="ECO:0000256" key="3">
    <source>
        <dbReference type="SAM" id="SignalP"/>
    </source>
</evidence>
<protein>
    <recommendedName>
        <fullName evidence="4">PDZ domain-containing protein</fullName>
    </recommendedName>
</protein>
<keyword evidence="1" id="KW-0001">2Fe-2S</keyword>
<dbReference type="GO" id="GO:0051537">
    <property type="term" value="F:2 iron, 2 sulfur cluster binding"/>
    <property type="evidence" value="ECO:0007669"/>
    <property type="project" value="UniProtKB-KW"/>
</dbReference>
<evidence type="ECO:0000256" key="2">
    <source>
        <dbReference type="ARBA" id="ARBA00023014"/>
    </source>
</evidence>
<dbReference type="InterPro" id="IPR036010">
    <property type="entry name" value="2Fe-2S_ferredoxin-like_sf"/>
</dbReference>
<feature type="domain" description="PDZ" evidence="4">
    <location>
        <begin position="74"/>
        <end position="152"/>
    </location>
</feature>
<proteinExistence type="predicted"/>
<keyword evidence="1" id="KW-0479">Metal-binding</keyword>
<dbReference type="InterPro" id="IPR001478">
    <property type="entry name" value="PDZ"/>
</dbReference>
<dbReference type="Gene3D" id="2.30.42.10">
    <property type="match status" value="1"/>
</dbReference>
<dbReference type="SUPFAM" id="SSF54292">
    <property type="entry name" value="2Fe-2S ferredoxin-like"/>
    <property type="match status" value="1"/>
</dbReference>
<keyword evidence="1" id="KW-0408">Iron</keyword>
<organism evidence="5">
    <name type="scientific">Ditylum brightwellii</name>
    <dbReference type="NCBI Taxonomy" id="49249"/>
    <lineage>
        <taxon>Eukaryota</taxon>
        <taxon>Sar</taxon>
        <taxon>Stramenopiles</taxon>
        <taxon>Ochrophyta</taxon>
        <taxon>Bacillariophyta</taxon>
        <taxon>Mediophyceae</taxon>
        <taxon>Lithodesmiophycidae</taxon>
        <taxon>Lithodesmiales</taxon>
        <taxon>Lithodesmiaceae</taxon>
        <taxon>Ditylum</taxon>
    </lineage>
</organism>
<sequence length="244" mass="26883">MKAFVMLVLPIISFLFTFICRVKANYHASFVHTSPSLSREIRSMRKRVVDIDKSRKMAADKDESSASTFEWVKEGNLTKRTVQLTKPLGIVLEEIDAFDSTAGVIILEIDPKGNAAAAFRRGDADICLYDKILAVNNRDVEFSTFENVMDQIITSEENDVSLTLGRAPDTITVRWPNGVGVAAKPGDHFCDLAGLAKCKIPYGCTNGGCGTCEQSIVTDKGDQRYVRPCVSRVPKGLKFIDVNP</sequence>
<dbReference type="PROSITE" id="PS00197">
    <property type="entry name" value="2FE2S_FER_1"/>
    <property type="match status" value="1"/>
</dbReference>
<keyword evidence="2" id="KW-0411">Iron-sulfur</keyword>
<dbReference type="Pfam" id="PF00111">
    <property type="entry name" value="Fer2"/>
    <property type="match status" value="1"/>
</dbReference>
<dbReference type="AlphaFoldDB" id="A0A7S4UFJ0"/>
<dbReference type="InterPro" id="IPR006058">
    <property type="entry name" value="2Fe2S_fd_BS"/>
</dbReference>
<dbReference type="SUPFAM" id="SSF50156">
    <property type="entry name" value="PDZ domain-like"/>
    <property type="match status" value="1"/>
</dbReference>
<accession>A0A7S4UFJ0</accession>
<dbReference type="PROSITE" id="PS50106">
    <property type="entry name" value="PDZ"/>
    <property type="match status" value="1"/>
</dbReference>
<evidence type="ECO:0000313" key="5">
    <source>
        <dbReference type="EMBL" id="CAE4578779.1"/>
    </source>
</evidence>
<dbReference type="Gene3D" id="3.10.20.30">
    <property type="match status" value="1"/>
</dbReference>
<evidence type="ECO:0000256" key="1">
    <source>
        <dbReference type="ARBA" id="ARBA00022714"/>
    </source>
</evidence>
<dbReference type="InterPro" id="IPR001041">
    <property type="entry name" value="2Fe-2S_ferredoxin-type"/>
</dbReference>
<name>A0A7S4UFJ0_9STRA</name>